<evidence type="ECO:0000313" key="10">
    <source>
        <dbReference type="Proteomes" id="UP000504634"/>
    </source>
</evidence>
<dbReference type="InterPro" id="IPR029034">
    <property type="entry name" value="Cystine-knot_cytokine"/>
</dbReference>
<dbReference type="GeneID" id="115627781"/>
<keyword evidence="10" id="KW-1185">Reference proteome</keyword>
<keyword evidence="3" id="KW-0964">Secreted</keyword>
<keyword evidence="5" id="KW-1015">Disulfide bond</keyword>
<dbReference type="Pfam" id="PF00019">
    <property type="entry name" value="TGF_beta"/>
    <property type="match status" value="1"/>
</dbReference>
<sequence length="835" mass="95500">MKIRNEQSFAAILQDVLDPHGTRIDVGEAIGKAVPHNYDGLHNLGELQQNLRQCDYYSTWSSRLIDNSKLIRIIWDFCFPSSRPRPQYRQIQTEENQAVDRVTRRYRQRNSLITYPLHKLAQLCLVIVLLLPFLITSTTLVQQASGQSISNPMSNVNSNANPIANTTQQPQLSHQQQHHRTPKSTQIQTGYGYAFAYSLNAQSPNHIPLSDTNTNTSNNNTNISIQFINKNYSINNKTKSNTTTNIYTNTNYESESRKPISNLRSNEYSLIILSQAANRISLPNTTPNSTVTKTESSNTSTNTSTHTDDDDVLHHFVNGIGGLNSQYLSGNAIRSKRDIYSHRRRQEQVDPNANADSQMMVEAFESFKTNKNRQRPNRSIDKEKLTKLVMSGLGLKKLPDMRKANISQVEYTSKYLEYLQRLQSIEERRGKWPDHLTVPATGTLHIFSIASNSFSDITDKRWRHKRAARAMATNKQNQTKKKKNTNLNSNNNDARDKTNILLHFPLGVNDAHFHSDSIDEANVRLMLLFSSSLSTQRWGTKKKMHNQRYGNGSGRKKNCGVGVDEATLSTQQLFERGLDRRKKARIHILNLKVYQLLSSNKRELLDARKLEFENPGEADETRTQWLEFDVTKAVRRWLSKSHQNLGIEIQCDKCRRVGARILSDVSASSDNIDEDDDRFHLRPVLNIIGHLGHTHREGGVHHPNTSGNQTSNYYHHRSDHNRLKPNNCYKAHQRCCRHQLDVAFKDIAGFEFIIQPKMFDAGYCQGRCPPRHNPAHHHALLQSLIWQKDHSRVPRPCCAPSKLVELEVLHLDEEHSDQLKISTWSDMQVVECACS</sequence>
<dbReference type="SMART" id="SM00204">
    <property type="entry name" value="TGFB"/>
    <property type="match status" value="1"/>
</dbReference>
<evidence type="ECO:0000256" key="2">
    <source>
        <dbReference type="ARBA" id="ARBA00006656"/>
    </source>
</evidence>
<feature type="region of interest" description="Disordered" evidence="7">
    <location>
        <begin position="281"/>
        <end position="310"/>
    </location>
</feature>
<dbReference type="InterPro" id="IPR015615">
    <property type="entry name" value="TGF-beta-rel"/>
</dbReference>
<comment type="similarity">
    <text evidence="2 6">Belongs to the TGF-beta family.</text>
</comment>
<dbReference type="GO" id="GO:0008083">
    <property type="term" value="F:growth factor activity"/>
    <property type="evidence" value="ECO:0007669"/>
    <property type="project" value="UniProtKB-KW"/>
</dbReference>
<dbReference type="CTD" id="43804"/>
<keyword evidence="8" id="KW-1133">Transmembrane helix</keyword>
<feature type="transmembrane region" description="Helical" evidence="8">
    <location>
        <begin position="112"/>
        <end position="135"/>
    </location>
</feature>
<evidence type="ECO:0000313" key="11">
    <source>
        <dbReference type="RefSeq" id="XP_030379450.1"/>
    </source>
</evidence>
<dbReference type="Gene3D" id="2.60.120.970">
    <property type="match status" value="1"/>
</dbReference>
<evidence type="ECO:0000256" key="1">
    <source>
        <dbReference type="ARBA" id="ARBA00004613"/>
    </source>
</evidence>
<dbReference type="Proteomes" id="UP000504634">
    <property type="component" value="Unplaced"/>
</dbReference>
<dbReference type="PROSITE" id="PS00250">
    <property type="entry name" value="TGF_BETA_1"/>
    <property type="match status" value="1"/>
</dbReference>
<dbReference type="PROSITE" id="PS51362">
    <property type="entry name" value="TGF_BETA_2"/>
    <property type="match status" value="1"/>
</dbReference>
<keyword evidence="4 6" id="KW-0339">Growth factor</keyword>
<dbReference type="OrthoDB" id="5949851at2759"/>
<dbReference type="GO" id="GO:0005615">
    <property type="term" value="C:extracellular space"/>
    <property type="evidence" value="ECO:0007669"/>
    <property type="project" value="TreeGrafter"/>
</dbReference>
<dbReference type="InterPro" id="IPR001111">
    <property type="entry name" value="TGF-b_propeptide"/>
</dbReference>
<evidence type="ECO:0000256" key="4">
    <source>
        <dbReference type="ARBA" id="ARBA00023030"/>
    </source>
</evidence>
<name>A0A6J2TV38_DROLE</name>
<keyword evidence="8" id="KW-0472">Membrane</keyword>
<dbReference type="Gene3D" id="2.10.90.10">
    <property type="entry name" value="Cystine-knot cytokines"/>
    <property type="match status" value="1"/>
</dbReference>
<evidence type="ECO:0000256" key="3">
    <source>
        <dbReference type="ARBA" id="ARBA00022525"/>
    </source>
</evidence>
<gene>
    <name evidence="11" type="primary">LOC115627781</name>
</gene>
<evidence type="ECO:0000256" key="6">
    <source>
        <dbReference type="RuleBase" id="RU000354"/>
    </source>
</evidence>
<proteinExistence type="inferred from homology"/>
<dbReference type="InterPro" id="IPR001839">
    <property type="entry name" value="TGF-b_C"/>
</dbReference>
<dbReference type="Pfam" id="PF00688">
    <property type="entry name" value="TGFb_propeptide"/>
    <property type="match status" value="1"/>
</dbReference>
<evidence type="ECO:0000256" key="8">
    <source>
        <dbReference type="SAM" id="Phobius"/>
    </source>
</evidence>
<dbReference type="InterPro" id="IPR017948">
    <property type="entry name" value="TGFb_CS"/>
</dbReference>
<evidence type="ECO:0000256" key="7">
    <source>
        <dbReference type="SAM" id="MobiDB-lite"/>
    </source>
</evidence>
<evidence type="ECO:0000259" key="9">
    <source>
        <dbReference type="PROSITE" id="PS51362"/>
    </source>
</evidence>
<comment type="subcellular location">
    <subcellularLocation>
        <location evidence="1">Secreted</location>
    </subcellularLocation>
</comment>
<reference evidence="11" key="1">
    <citation type="submission" date="2025-08" db="UniProtKB">
        <authorList>
            <consortium name="RefSeq"/>
        </authorList>
    </citation>
    <scope>IDENTIFICATION</scope>
    <source>
        <strain evidence="11">11010-0011.00</strain>
        <tissue evidence="11">Whole body</tissue>
    </source>
</reference>
<feature type="compositionally biased region" description="Polar residues" evidence="7">
    <location>
        <begin position="148"/>
        <end position="167"/>
    </location>
</feature>
<dbReference type="CDD" id="cd13755">
    <property type="entry name" value="TGF_beta_maverick"/>
    <property type="match status" value="1"/>
</dbReference>
<feature type="compositionally biased region" description="Low complexity" evidence="7">
    <location>
        <begin position="288"/>
        <end position="305"/>
    </location>
</feature>
<dbReference type="PANTHER" id="PTHR11848">
    <property type="entry name" value="TGF-BETA FAMILY"/>
    <property type="match status" value="1"/>
</dbReference>
<dbReference type="GO" id="GO:0005125">
    <property type="term" value="F:cytokine activity"/>
    <property type="evidence" value="ECO:0007669"/>
    <property type="project" value="TreeGrafter"/>
</dbReference>
<feature type="region of interest" description="Disordered" evidence="7">
    <location>
        <begin position="465"/>
        <end position="494"/>
    </location>
</feature>
<organism evidence="10 11">
    <name type="scientific">Drosophila lebanonensis</name>
    <name type="common">Fruit fly</name>
    <name type="synonym">Scaptodrosophila lebanonensis</name>
    <dbReference type="NCBI Taxonomy" id="7225"/>
    <lineage>
        <taxon>Eukaryota</taxon>
        <taxon>Metazoa</taxon>
        <taxon>Ecdysozoa</taxon>
        <taxon>Arthropoda</taxon>
        <taxon>Hexapoda</taxon>
        <taxon>Insecta</taxon>
        <taxon>Pterygota</taxon>
        <taxon>Neoptera</taxon>
        <taxon>Endopterygota</taxon>
        <taxon>Diptera</taxon>
        <taxon>Brachycera</taxon>
        <taxon>Muscomorpha</taxon>
        <taxon>Ephydroidea</taxon>
        <taxon>Drosophilidae</taxon>
        <taxon>Scaptodrosophila</taxon>
    </lineage>
</organism>
<dbReference type="FunFam" id="2.10.90.10:FF:000058">
    <property type="entry name" value="Maverick"/>
    <property type="match status" value="1"/>
</dbReference>
<feature type="domain" description="TGF-beta family profile" evidence="9">
    <location>
        <begin position="717"/>
        <end position="835"/>
    </location>
</feature>
<dbReference type="RefSeq" id="XP_030379450.1">
    <property type="nucleotide sequence ID" value="XM_030523590.1"/>
</dbReference>
<dbReference type="AlphaFoldDB" id="A0A6J2TV38"/>
<dbReference type="PANTHER" id="PTHR11848:SF119">
    <property type="entry name" value="TGF-BETA FAMILY PROFILE DOMAIN-CONTAINING PROTEIN"/>
    <property type="match status" value="1"/>
</dbReference>
<dbReference type="SUPFAM" id="SSF57501">
    <property type="entry name" value="Cystine-knot cytokines"/>
    <property type="match status" value="1"/>
</dbReference>
<protein>
    <submittedName>
        <fullName evidence="11">Uncharacterized protein LOC115627781</fullName>
    </submittedName>
</protein>
<feature type="region of interest" description="Disordered" evidence="7">
    <location>
        <begin position="148"/>
        <end position="184"/>
    </location>
</feature>
<evidence type="ECO:0000256" key="5">
    <source>
        <dbReference type="ARBA" id="ARBA00023157"/>
    </source>
</evidence>
<keyword evidence="8" id="KW-0812">Transmembrane</keyword>
<accession>A0A6J2TV38</accession>